<dbReference type="HOGENOM" id="CLU_2856449_0_0_1"/>
<protein>
    <submittedName>
        <fullName evidence="1">Uncharacterized protein</fullName>
    </submittedName>
</protein>
<keyword evidence="2" id="KW-1185">Reference proteome</keyword>
<reference evidence="1" key="2">
    <citation type="submission" date="2015-03" db="UniProtKB">
        <authorList>
            <consortium name="EnsemblPlants"/>
        </authorList>
    </citation>
    <scope>IDENTIFICATION</scope>
</reference>
<dbReference type="Proteomes" id="UP000032141">
    <property type="component" value="Chromosome C4"/>
</dbReference>
<dbReference type="EnsemblPlants" id="Bo4g111150.1">
    <property type="protein sequence ID" value="Bo4g111150.1"/>
    <property type="gene ID" value="Bo4g111150"/>
</dbReference>
<dbReference type="AlphaFoldDB" id="A0A0D3BX99"/>
<dbReference type="Gramene" id="Bo4g111150.1">
    <property type="protein sequence ID" value="Bo4g111150.1"/>
    <property type="gene ID" value="Bo4g111150"/>
</dbReference>
<accession>A0A0D3BX99</accession>
<organism evidence="1 2">
    <name type="scientific">Brassica oleracea var. oleracea</name>
    <dbReference type="NCBI Taxonomy" id="109376"/>
    <lineage>
        <taxon>Eukaryota</taxon>
        <taxon>Viridiplantae</taxon>
        <taxon>Streptophyta</taxon>
        <taxon>Embryophyta</taxon>
        <taxon>Tracheophyta</taxon>
        <taxon>Spermatophyta</taxon>
        <taxon>Magnoliopsida</taxon>
        <taxon>eudicotyledons</taxon>
        <taxon>Gunneridae</taxon>
        <taxon>Pentapetalae</taxon>
        <taxon>rosids</taxon>
        <taxon>malvids</taxon>
        <taxon>Brassicales</taxon>
        <taxon>Brassicaceae</taxon>
        <taxon>Brassiceae</taxon>
        <taxon>Brassica</taxon>
    </lineage>
</organism>
<evidence type="ECO:0000313" key="2">
    <source>
        <dbReference type="Proteomes" id="UP000032141"/>
    </source>
</evidence>
<sequence length="65" mass="7113">SGVLIQESAQTKTEHSWLCEEEGYSIKAASSVRRVIAMRGEEEVRIQVATLGPLLIILNKGLESS</sequence>
<name>A0A0D3BX99_BRAOL</name>
<evidence type="ECO:0000313" key="1">
    <source>
        <dbReference type="EnsemblPlants" id="Bo4g111150.1"/>
    </source>
</evidence>
<reference evidence="1 2" key="1">
    <citation type="journal article" date="2014" name="Genome Biol.">
        <title>Transcriptome and methylome profiling reveals relics of genome dominance in the mesopolyploid Brassica oleracea.</title>
        <authorList>
            <person name="Parkin I.A."/>
            <person name="Koh C."/>
            <person name="Tang H."/>
            <person name="Robinson S.J."/>
            <person name="Kagale S."/>
            <person name="Clarke W.E."/>
            <person name="Town C.D."/>
            <person name="Nixon J."/>
            <person name="Krishnakumar V."/>
            <person name="Bidwell S.L."/>
            <person name="Denoeud F."/>
            <person name="Belcram H."/>
            <person name="Links M.G."/>
            <person name="Just J."/>
            <person name="Clarke C."/>
            <person name="Bender T."/>
            <person name="Huebert T."/>
            <person name="Mason A.S."/>
            <person name="Pires J.C."/>
            <person name="Barker G."/>
            <person name="Moore J."/>
            <person name="Walley P.G."/>
            <person name="Manoli S."/>
            <person name="Batley J."/>
            <person name="Edwards D."/>
            <person name="Nelson M.N."/>
            <person name="Wang X."/>
            <person name="Paterson A.H."/>
            <person name="King G."/>
            <person name="Bancroft I."/>
            <person name="Chalhoub B."/>
            <person name="Sharpe A.G."/>
        </authorList>
    </citation>
    <scope>NUCLEOTIDE SEQUENCE</scope>
    <source>
        <strain evidence="1 2">cv. TO1000</strain>
    </source>
</reference>
<proteinExistence type="predicted"/>